<dbReference type="Proteomes" id="UP000014020">
    <property type="component" value="Unassembled WGS sequence"/>
</dbReference>
<comment type="caution">
    <text evidence="1">The sequence shown here is derived from an EMBL/GenBank/DDBJ whole genome shotgun (WGS) entry which is preliminary data.</text>
</comment>
<proteinExistence type="predicted"/>
<evidence type="ECO:0008006" key="3">
    <source>
        <dbReference type="Google" id="ProtNLM"/>
    </source>
</evidence>
<accession>R8NJB9</accession>
<sequence>MRYFKGKLFKKDIISVTAGYFCHSFLSYRNVAEILNGQRVSVHSTTIMR</sequence>
<dbReference type="HOGENOM" id="CLU_067322_4_4_9"/>
<dbReference type="EMBL" id="AHFE01000018">
    <property type="protein sequence ID" value="EOP46367.1"/>
    <property type="molecule type" value="Genomic_DNA"/>
</dbReference>
<gene>
    <name evidence="1" type="ORF">IK1_04102</name>
</gene>
<evidence type="ECO:0000313" key="1">
    <source>
        <dbReference type="EMBL" id="EOP46367.1"/>
    </source>
</evidence>
<reference evidence="2" key="1">
    <citation type="submission" date="2012-12" db="EMBL/GenBank/DDBJ databases">
        <title>The genome sequence of Bacillus cereus VD146.</title>
        <authorList>
            <consortium name="The Broad Institute Genome Sequencing Platform"/>
            <consortium name="The Broad Institute Genome Sequencing Center for Infectious Disease"/>
            <person name="Feldgarden M."/>
            <person name="Van der Auwera G.A."/>
            <person name="Mahillon J."/>
            <person name="Duprez V."/>
            <person name="Timmery S."/>
            <person name="Mattelet C."/>
            <person name="Dierick K."/>
            <person name="Sun M."/>
            <person name="Yu Z."/>
            <person name="Zhu L."/>
            <person name="Hu X."/>
            <person name="Shank E.B."/>
            <person name="Swiecicka I."/>
            <person name="Hansen B.M."/>
            <person name="Andrup L."/>
            <person name="Walker B."/>
            <person name="Young S.K."/>
            <person name="Zeng Q."/>
            <person name="Gargeya S."/>
            <person name="Fitzgerald M."/>
            <person name="Haas B."/>
            <person name="Abouelleil A."/>
            <person name="Alvarado L."/>
            <person name="Arachchi H.M."/>
            <person name="Berlin A.M."/>
            <person name="Chapman S.B."/>
            <person name="Dewar J."/>
            <person name="Goldberg J."/>
            <person name="Griggs A."/>
            <person name="Gujja S."/>
            <person name="Hansen M."/>
            <person name="Howarth C."/>
            <person name="Imamovic A."/>
            <person name="Larimer J."/>
            <person name="McCowan C."/>
            <person name="Murphy C."/>
            <person name="Neiman D."/>
            <person name="Pearson M."/>
            <person name="Priest M."/>
            <person name="Roberts A."/>
            <person name="Saif S."/>
            <person name="Shea T."/>
            <person name="Sisk P."/>
            <person name="Sykes S."/>
            <person name="Wortman J."/>
            <person name="Nusbaum C."/>
            <person name="Birren B."/>
        </authorList>
    </citation>
    <scope>NUCLEOTIDE SEQUENCE [LARGE SCALE GENOMIC DNA]</scope>
    <source>
        <strain evidence="2">VD146</strain>
    </source>
</reference>
<name>R8NJB9_BACCX</name>
<evidence type="ECO:0000313" key="2">
    <source>
        <dbReference type="Proteomes" id="UP000014020"/>
    </source>
</evidence>
<organism evidence="1 2">
    <name type="scientific">Bacillus cereus (strain VD146)</name>
    <dbReference type="NCBI Taxonomy" id="1053236"/>
    <lineage>
        <taxon>Bacteria</taxon>
        <taxon>Bacillati</taxon>
        <taxon>Bacillota</taxon>
        <taxon>Bacilli</taxon>
        <taxon>Bacillales</taxon>
        <taxon>Bacillaceae</taxon>
        <taxon>Bacillus</taxon>
        <taxon>Bacillus cereus group</taxon>
    </lineage>
</organism>
<protein>
    <recommendedName>
        <fullName evidence="3">Transposase</fullName>
    </recommendedName>
</protein>
<dbReference type="AlphaFoldDB" id="R8NJB9"/>